<dbReference type="SMART" id="SM00114">
    <property type="entry name" value="CARD"/>
    <property type="match status" value="1"/>
</dbReference>
<gene>
    <name evidence="2" type="ORF">SKAU_G00088070</name>
</gene>
<evidence type="ECO:0000313" key="2">
    <source>
        <dbReference type="EMBL" id="KAJ8368779.1"/>
    </source>
</evidence>
<dbReference type="Proteomes" id="UP001152622">
    <property type="component" value="Chromosome 3"/>
</dbReference>
<feature type="domain" description="CARD" evidence="1">
    <location>
        <begin position="1"/>
        <end position="91"/>
    </location>
</feature>
<dbReference type="Gene3D" id="1.10.533.10">
    <property type="entry name" value="Death Domain, Fas"/>
    <property type="match status" value="1"/>
</dbReference>
<dbReference type="PROSITE" id="PS50209">
    <property type="entry name" value="CARD"/>
    <property type="match status" value="1"/>
</dbReference>
<dbReference type="InterPro" id="IPR001315">
    <property type="entry name" value="CARD"/>
</dbReference>
<dbReference type="GO" id="GO:0006508">
    <property type="term" value="P:proteolysis"/>
    <property type="evidence" value="ECO:0007669"/>
    <property type="project" value="InterPro"/>
</dbReference>
<sequence length="92" mass="10712">MADKQLFTARKEFVDRVSPDIILQLLDDLLEDEVLNDGEKNFVTEQHKSTAEQARCLIDKVRMKGRKASEKLISRLMERDFNLYEQLNLSAV</sequence>
<proteinExistence type="predicted"/>
<protein>
    <recommendedName>
        <fullName evidence="1">CARD domain-containing protein</fullName>
    </recommendedName>
</protein>
<dbReference type="InterPro" id="IPR002398">
    <property type="entry name" value="Pept_C14"/>
</dbReference>
<dbReference type="OrthoDB" id="8869108at2759"/>
<keyword evidence="3" id="KW-1185">Reference proteome</keyword>
<accession>A0A9Q1J5V3</accession>
<dbReference type="GO" id="GO:0050727">
    <property type="term" value="P:regulation of inflammatory response"/>
    <property type="evidence" value="ECO:0007669"/>
    <property type="project" value="TreeGrafter"/>
</dbReference>
<dbReference type="GO" id="GO:0042981">
    <property type="term" value="P:regulation of apoptotic process"/>
    <property type="evidence" value="ECO:0007669"/>
    <property type="project" value="InterPro"/>
</dbReference>
<evidence type="ECO:0000259" key="1">
    <source>
        <dbReference type="PROSITE" id="PS50209"/>
    </source>
</evidence>
<name>A0A9Q1J5V3_SYNKA</name>
<dbReference type="GO" id="GO:0097169">
    <property type="term" value="C:AIM2 inflammasome complex"/>
    <property type="evidence" value="ECO:0007669"/>
    <property type="project" value="TreeGrafter"/>
</dbReference>
<dbReference type="PANTHER" id="PTHR47901">
    <property type="entry name" value="CASPASE RECRUITMENT DOMAIN-CONTAINING PROTEIN 18"/>
    <property type="match status" value="1"/>
</dbReference>
<dbReference type="GO" id="GO:0072559">
    <property type="term" value="C:NLRP3 inflammasome complex"/>
    <property type="evidence" value="ECO:0007669"/>
    <property type="project" value="TreeGrafter"/>
</dbReference>
<dbReference type="GO" id="GO:0004197">
    <property type="term" value="F:cysteine-type endopeptidase activity"/>
    <property type="evidence" value="ECO:0007669"/>
    <property type="project" value="InterPro"/>
</dbReference>
<evidence type="ECO:0000313" key="3">
    <source>
        <dbReference type="Proteomes" id="UP001152622"/>
    </source>
</evidence>
<organism evidence="2 3">
    <name type="scientific">Synaphobranchus kaupii</name>
    <name type="common">Kaup's arrowtooth eel</name>
    <dbReference type="NCBI Taxonomy" id="118154"/>
    <lineage>
        <taxon>Eukaryota</taxon>
        <taxon>Metazoa</taxon>
        <taxon>Chordata</taxon>
        <taxon>Craniata</taxon>
        <taxon>Vertebrata</taxon>
        <taxon>Euteleostomi</taxon>
        <taxon>Actinopterygii</taxon>
        <taxon>Neopterygii</taxon>
        <taxon>Teleostei</taxon>
        <taxon>Anguilliformes</taxon>
        <taxon>Synaphobranchidae</taxon>
        <taxon>Synaphobranchus</taxon>
    </lineage>
</organism>
<dbReference type="EMBL" id="JAINUF010000003">
    <property type="protein sequence ID" value="KAJ8368779.1"/>
    <property type="molecule type" value="Genomic_DNA"/>
</dbReference>
<comment type="caution">
    <text evidence="2">The sequence shown here is derived from an EMBL/GenBank/DDBJ whole genome shotgun (WGS) entry which is preliminary data.</text>
</comment>
<dbReference type="SUPFAM" id="SSF47986">
    <property type="entry name" value="DEATH domain"/>
    <property type="match status" value="1"/>
</dbReference>
<dbReference type="AlphaFoldDB" id="A0A9Q1J5V3"/>
<dbReference type="PANTHER" id="PTHR47901:SF3">
    <property type="entry name" value="CASPASE-1"/>
    <property type="match status" value="1"/>
</dbReference>
<reference evidence="2" key="1">
    <citation type="journal article" date="2023" name="Science">
        <title>Genome structures resolve the early diversification of teleost fishes.</title>
        <authorList>
            <person name="Parey E."/>
            <person name="Louis A."/>
            <person name="Montfort J."/>
            <person name="Bouchez O."/>
            <person name="Roques C."/>
            <person name="Iampietro C."/>
            <person name="Lluch J."/>
            <person name="Castinel A."/>
            <person name="Donnadieu C."/>
            <person name="Desvignes T."/>
            <person name="Floi Bucao C."/>
            <person name="Jouanno E."/>
            <person name="Wen M."/>
            <person name="Mejri S."/>
            <person name="Dirks R."/>
            <person name="Jansen H."/>
            <person name="Henkel C."/>
            <person name="Chen W.J."/>
            <person name="Zahm M."/>
            <person name="Cabau C."/>
            <person name="Klopp C."/>
            <person name="Thompson A.W."/>
            <person name="Robinson-Rechavi M."/>
            <person name="Braasch I."/>
            <person name="Lecointre G."/>
            <person name="Bobe J."/>
            <person name="Postlethwait J.H."/>
            <person name="Berthelot C."/>
            <person name="Roest Crollius H."/>
            <person name="Guiguen Y."/>
        </authorList>
    </citation>
    <scope>NUCLEOTIDE SEQUENCE</scope>
    <source>
        <strain evidence="2">WJC10195</strain>
    </source>
</reference>
<dbReference type="GO" id="GO:0072557">
    <property type="term" value="C:IPAF inflammasome complex"/>
    <property type="evidence" value="ECO:0007669"/>
    <property type="project" value="TreeGrafter"/>
</dbReference>
<dbReference type="Pfam" id="PF00619">
    <property type="entry name" value="CARD"/>
    <property type="match status" value="1"/>
</dbReference>
<dbReference type="InterPro" id="IPR011029">
    <property type="entry name" value="DEATH-like_dom_sf"/>
</dbReference>